<dbReference type="AlphaFoldDB" id="A0A815TNU9"/>
<evidence type="ECO:0000313" key="1">
    <source>
        <dbReference type="EMBL" id="CAF1503364.1"/>
    </source>
</evidence>
<accession>A0A815TNU9</accession>
<reference evidence="1" key="1">
    <citation type="submission" date="2021-02" db="EMBL/GenBank/DDBJ databases">
        <authorList>
            <person name="Nowell W R."/>
        </authorList>
    </citation>
    <scope>NUCLEOTIDE SEQUENCE</scope>
</reference>
<sequence>MEILDLSTRNVDSHDASVVSKDISSVSTSLLTDEKFLNPNHRLSIFPLYPTSNIPAQSHPLLTNIPYYHLSQADRIRRHSSAFKPAFNILNLDPTIPSFLREKYQFFYSDLIERLKVDITLLDFNYTRLEKYMKALIDQHIRVFDLRPHEIQRIDEKEYPLALEFFLQFDVNMFYMKTCLFRFARPRSLNEGLFCLQEPEARYELAACGNCGLCYPQYDMTHRSKKFVVEFSQAHRHTFVNGYNAILNCSASCHTQNIIYTLTCPCGKVDYVGTTMQSLYDRLQKHREHGNRIMHEFLLGQSNIMQDSPQGKTKPILRKDRMKLYQHSARCPAAMQIFLDAYPQYWRFIPMTFEESEKSEQRNINDSLLSDEVDCKLRSKEKCRICVEAVPKPPRGLIFSNRQILLQAQYFQKKRDKIVPDGIIDLYNATIVAVLPDNCSEMFRYTLESLFITYGNTSLNTIGNVLNEDQQSDYYRLDNPWLIRGDEWCQGLVRRPQPKNNYNLNNN</sequence>
<gene>
    <name evidence="1" type="ORF">VCS650_LOCUS42371</name>
</gene>
<dbReference type="Proteomes" id="UP000663891">
    <property type="component" value="Unassembled WGS sequence"/>
</dbReference>
<dbReference type="EMBL" id="CAJNON010002202">
    <property type="protein sequence ID" value="CAF1503364.1"/>
    <property type="molecule type" value="Genomic_DNA"/>
</dbReference>
<protein>
    <recommendedName>
        <fullName evidence="3">GIY-YIG domain-containing protein</fullName>
    </recommendedName>
</protein>
<dbReference type="OrthoDB" id="9997648at2759"/>
<organism evidence="1 2">
    <name type="scientific">Adineta steineri</name>
    <dbReference type="NCBI Taxonomy" id="433720"/>
    <lineage>
        <taxon>Eukaryota</taxon>
        <taxon>Metazoa</taxon>
        <taxon>Spiralia</taxon>
        <taxon>Gnathifera</taxon>
        <taxon>Rotifera</taxon>
        <taxon>Eurotatoria</taxon>
        <taxon>Bdelloidea</taxon>
        <taxon>Adinetida</taxon>
        <taxon>Adinetidae</taxon>
        <taxon>Adineta</taxon>
    </lineage>
</organism>
<name>A0A815TNU9_9BILA</name>
<evidence type="ECO:0008006" key="3">
    <source>
        <dbReference type="Google" id="ProtNLM"/>
    </source>
</evidence>
<proteinExistence type="predicted"/>
<comment type="caution">
    <text evidence="1">The sequence shown here is derived from an EMBL/GenBank/DDBJ whole genome shotgun (WGS) entry which is preliminary data.</text>
</comment>
<evidence type="ECO:0000313" key="2">
    <source>
        <dbReference type="Proteomes" id="UP000663891"/>
    </source>
</evidence>